<evidence type="ECO:0000313" key="2">
    <source>
        <dbReference type="EMBL" id="PQP92248.1"/>
    </source>
</evidence>
<evidence type="ECO:0000313" key="3">
    <source>
        <dbReference type="Proteomes" id="UP000250321"/>
    </source>
</evidence>
<protein>
    <submittedName>
        <fullName evidence="2">Uncharacterized protein</fullName>
    </submittedName>
</protein>
<accession>A0A314XJV1</accession>
<feature type="region of interest" description="Disordered" evidence="1">
    <location>
        <begin position="123"/>
        <end position="157"/>
    </location>
</feature>
<gene>
    <name evidence="2" type="ORF">Pyn_36620</name>
</gene>
<name>A0A314XJV1_PRUYE</name>
<dbReference type="EMBL" id="PJQY01002603">
    <property type="protein sequence ID" value="PQP92248.1"/>
    <property type="molecule type" value="Genomic_DNA"/>
</dbReference>
<comment type="caution">
    <text evidence="2">The sequence shown here is derived from an EMBL/GenBank/DDBJ whole genome shotgun (WGS) entry which is preliminary data.</text>
</comment>
<dbReference type="AlphaFoldDB" id="A0A314XJV1"/>
<organism evidence="2 3">
    <name type="scientific">Prunus yedoensis var. nudiflora</name>
    <dbReference type="NCBI Taxonomy" id="2094558"/>
    <lineage>
        <taxon>Eukaryota</taxon>
        <taxon>Viridiplantae</taxon>
        <taxon>Streptophyta</taxon>
        <taxon>Embryophyta</taxon>
        <taxon>Tracheophyta</taxon>
        <taxon>Spermatophyta</taxon>
        <taxon>Magnoliopsida</taxon>
        <taxon>eudicotyledons</taxon>
        <taxon>Gunneridae</taxon>
        <taxon>Pentapetalae</taxon>
        <taxon>rosids</taxon>
        <taxon>fabids</taxon>
        <taxon>Rosales</taxon>
        <taxon>Rosaceae</taxon>
        <taxon>Amygdaloideae</taxon>
        <taxon>Amygdaleae</taxon>
        <taxon>Prunus</taxon>
    </lineage>
</organism>
<proteinExistence type="predicted"/>
<feature type="compositionally biased region" description="Polar residues" evidence="1">
    <location>
        <begin position="123"/>
        <end position="134"/>
    </location>
</feature>
<reference evidence="2 3" key="1">
    <citation type="submission" date="2018-02" db="EMBL/GenBank/DDBJ databases">
        <title>Draft genome of wild Prunus yedoensis var. nudiflora.</title>
        <authorList>
            <person name="Baek S."/>
            <person name="Kim J.-H."/>
            <person name="Choi K."/>
            <person name="Kim G.-B."/>
            <person name="Cho A."/>
            <person name="Jang H."/>
            <person name="Shin C.-H."/>
            <person name="Yu H.-J."/>
            <person name="Mun J.-H."/>
        </authorList>
    </citation>
    <scope>NUCLEOTIDE SEQUENCE [LARGE SCALE GENOMIC DNA]</scope>
    <source>
        <strain evidence="3">cv. Jeju island</strain>
        <tissue evidence="2">Leaf</tissue>
    </source>
</reference>
<evidence type="ECO:0000256" key="1">
    <source>
        <dbReference type="SAM" id="MobiDB-lite"/>
    </source>
</evidence>
<sequence>MDSRMTVAVAMEVQFQELWRVREVKLKGGDERGRLKEKWVLGTKVGMLEEKEEEEEGWVVEMLGLDLGFDGWREEGRGRRMGGGDLGLDLGVGSSGGSKILGPRGHSSRAYASGISLESSARQAHRGLSSSTLHTKGRSDNGQGVAGGVHGQISGIPRGRVTPLVPTCVRHWWGV</sequence>
<keyword evidence="3" id="KW-1185">Reference proteome</keyword>
<dbReference type="Proteomes" id="UP000250321">
    <property type="component" value="Unassembled WGS sequence"/>
</dbReference>